<accession>A0A1I6PHQ3</accession>
<dbReference type="Gene3D" id="2.60.40.10">
    <property type="entry name" value="Immunoglobulins"/>
    <property type="match status" value="1"/>
</dbReference>
<evidence type="ECO:0000313" key="2">
    <source>
        <dbReference type="EMBL" id="SFS39585.1"/>
    </source>
</evidence>
<dbReference type="PROSITE" id="PS50853">
    <property type="entry name" value="FN3"/>
    <property type="match status" value="1"/>
</dbReference>
<dbReference type="InterPro" id="IPR013783">
    <property type="entry name" value="Ig-like_fold"/>
</dbReference>
<evidence type="ECO:0000313" key="3">
    <source>
        <dbReference type="Proteomes" id="UP000198785"/>
    </source>
</evidence>
<dbReference type="InterPro" id="IPR003961">
    <property type="entry name" value="FN3_dom"/>
</dbReference>
<organism evidence="2 3">
    <name type="scientific">Sphingobacterium wenxiniae</name>
    <dbReference type="NCBI Taxonomy" id="683125"/>
    <lineage>
        <taxon>Bacteria</taxon>
        <taxon>Pseudomonadati</taxon>
        <taxon>Bacteroidota</taxon>
        <taxon>Sphingobacteriia</taxon>
        <taxon>Sphingobacteriales</taxon>
        <taxon>Sphingobacteriaceae</taxon>
        <taxon>Sphingobacterium</taxon>
    </lineage>
</organism>
<dbReference type="InterPro" id="IPR036116">
    <property type="entry name" value="FN3_sf"/>
</dbReference>
<proteinExistence type="predicted"/>
<sequence>MATKFKALIGFARMKDDELVVAANTIVGAMTDNPHFPTPSPSLEDVQDLLDDFSTKLAAARRRGSPEETALKNESREPLQLALQKLAYYVNGIAQGHLSTLLSSGFQTNSAGTIVQVPLKVERVRLSDGRQSGHVRLDFESQRKVLMYEYQYRMESESEWSDRLVTSSSKANIIAPLEVAQRYEVRVRAVNTHGVGDWSDTARILVR</sequence>
<dbReference type="CDD" id="cd00063">
    <property type="entry name" value="FN3"/>
    <property type="match status" value="1"/>
</dbReference>
<reference evidence="2 3" key="1">
    <citation type="submission" date="2016-10" db="EMBL/GenBank/DDBJ databases">
        <authorList>
            <person name="de Groot N.N."/>
        </authorList>
    </citation>
    <scope>NUCLEOTIDE SEQUENCE [LARGE SCALE GENOMIC DNA]</scope>
    <source>
        <strain evidence="2 3">DSM 22789</strain>
    </source>
</reference>
<dbReference type="AlphaFoldDB" id="A0A1I6PHQ3"/>
<evidence type="ECO:0000259" key="1">
    <source>
        <dbReference type="PROSITE" id="PS50853"/>
    </source>
</evidence>
<dbReference type="OrthoDB" id="703851at2"/>
<dbReference type="EMBL" id="FOZZ01000001">
    <property type="protein sequence ID" value="SFS39585.1"/>
    <property type="molecule type" value="Genomic_DNA"/>
</dbReference>
<name>A0A1I6PHQ3_9SPHI</name>
<gene>
    <name evidence="2" type="ORF">SAMN05660206_101469</name>
</gene>
<dbReference type="SUPFAM" id="SSF49265">
    <property type="entry name" value="Fibronectin type III"/>
    <property type="match status" value="1"/>
</dbReference>
<dbReference type="RefSeq" id="WP_093363519.1">
    <property type="nucleotide sequence ID" value="NZ_FOZZ01000001.1"/>
</dbReference>
<feature type="domain" description="Fibronectin type-III" evidence="1">
    <location>
        <begin position="117"/>
        <end position="207"/>
    </location>
</feature>
<keyword evidence="3" id="KW-1185">Reference proteome</keyword>
<protein>
    <submittedName>
        <fullName evidence="2">Fibronectin type III domain-containing protein</fullName>
    </submittedName>
</protein>
<dbReference type="Proteomes" id="UP000198785">
    <property type="component" value="Unassembled WGS sequence"/>
</dbReference>